<dbReference type="SUPFAM" id="SSF52540">
    <property type="entry name" value="P-loop containing nucleoside triphosphate hydrolases"/>
    <property type="match status" value="1"/>
</dbReference>
<dbReference type="InterPro" id="IPR008571">
    <property type="entry name" value="HerA-like"/>
</dbReference>
<evidence type="ECO:0000259" key="1">
    <source>
        <dbReference type="Pfam" id="PF01935"/>
    </source>
</evidence>
<comment type="caution">
    <text evidence="2">The sequence shown here is derived from an EMBL/GenBank/DDBJ whole genome shotgun (WGS) entry which is preliminary data.</text>
</comment>
<dbReference type="Proteomes" id="UP000295777">
    <property type="component" value="Unassembled WGS sequence"/>
</dbReference>
<name>A0A4R1G8D0_9BACT</name>
<dbReference type="OrthoDB" id="9806951at2"/>
<reference evidence="2 3" key="1">
    <citation type="submission" date="2019-03" db="EMBL/GenBank/DDBJ databases">
        <title>Genomic Encyclopedia of Archaeal and Bacterial Type Strains, Phase II (KMG-II): from individual species to whole genera.</title>
        <authorList>
            <person name="Goeker M."/>
        </authorList>
    </citation>
    <scope>NUCLEOTIDE SEQUENCE [LARGE SCALE GENOMIC DNA]</scope>
    <source>
        <strain evidence="2 3">DSM 24425</strain>
    </source>
</reference>
<evidence type="ECO:0000313" key="3">
    <source>
        <dbReference type="Proteomes" id="UP000295777"/>
    </source>
</evidence>
<dbReference type="EMBL" id="SMFV01000004">
    <property type="protein sequence ID" value="TCK03838.1"/>
    <property type="molecule type" value="Genomic_DNA"/>
</dbReference>
<dbReference type="InterPro" id="IPR002789">
    <property type="entry name" value="HerA_central"/>
</dbReference>
<gene>
    <name evidence="2" type="ORF">CLV27_1151</name>
</gene>
<dbReference type="Pfam" id="PF01935">
    <property type="entry name" value="DUF87"/>
    <property type="match status" value="1"/>
</dbReference>
<keyword evidence="3" id="KW-1185">Reference proteome</keyword>
<dbReference type="PANTHER" id="PTHR42957">
    <property type="entry name" value="HELICASE MJ1565-RELATED"/>
    <property type="match status" value="1"/>
</dbReference>
<dbReference type="Gene3D" id="3.40.50.300">
    <property type="entry name" value="P-loop containing nucleotide triphosphate hydrolases"/>
    <property type="match status" value="2"/>
</dbReference>
<dbReference type="RefSeq" id="WP_132526714.1">
    <property type="nucleotide sequence ID" value="NZ_SMFV01000004.1"/>
</dbReference>
<sequence length="573" mass="66330">MAVGQIIPPYSTSKIKVVLKKDFIFKGEPILGRYLKVNFKRRGKDCIALLRVVNLQTENRTLTNAEMAQNATQIEGVKERIQKNDVLTIDCEVLTAFERNGDSYRRVNLDTIINSLEDVEFIDENLINQVIDRIKDDVFYLGKAIDENFDIPLVFQPFYVLNEAYHILISGQTGSGKSTEAKKILVAYAKSDKQKADEYRRNNKQYRKMNFLILDPVGEFAKSFQGRDTSHFPLDLGNIWNILGKREPEIYGIDEIALDRWDMLEVLMKKEGLLKTIAIKGAENQDIAIDIIIRELKARGGLSSLKRVPVRDLFDIIEANLERIYTQSNKREEVRNLMREPHIESEFEDKWLQIADWFDTSTGKRRIDSIVRDLTRNSDKTIIIDLSRLDWENPIKFMIIYSIFSTLIRAGEDAYQENDMLNTLVVIDEAHRIAPAKLPSDAEEYKRRTREKVVTAFRETRKLGIGWMVISTRISNLDTEIWEHARVKLFGFGLSTGKDADLLKELYGKNVLEIYKQKIWDPYDLMSERVHKFMIDGPVNVISKKIPEFYEAYNNVNEFLGKNGLDILSIFTS</sequence>
<proteinExistence type="predicted"/>
<protein>
    <submittedName>
        <fullName evidence="2">Uncharacterized protein DUF87</fullName>
    </submittedName>
</protein>
<dbReference type="PANTHER" id="PTHR42957:SF1">
    <property type="entry name" value="HELICASE MJ1565-RELATED"/>
    <property type="match status" value="1"/>
</dbReference>
<accession>A0A4R1G8D0</accession>
<dbReference type="AlphaFoldDB" id="A0A4R1G8D0"/>
<organism evidence="2 3">
    <name type="scientific">Phorcysia thermohydrogeniphila</name>
    <dbReference type="NCBI Taxonomy" id="936138"/>
    <lineage>
        <taxon>Bacteria</taxon>
        <taxon>Pseudomonadati</taxon>
        <taxon>Aquificota</taxon>
        <taxon>Aquificia</taxon>
        <taxon>Desulfurobacteriales</taxon>
        <taxon>Desulfurobacteriaceae</taxon>
        <taxon>Phorcysia</taxon>
    </lineage>
</organism>
<feature type="domain" description="Helicase HerA central" evidence="1">
    <location>
        <begin position="166"/>
        <end position="390"/>
    </location>
</feature>
<dbReference type="InterPro" id="IPR027417">
    <property type="entry name" value="P-loop_NTPase"/>
</dbReference>
<evidence type="ECO:0000313" key="2">
    <source>
        <dbReference type="EMBL" id="TCK03838.1"/>
    </source>
</evidence>